<evidence type="ECO:0000313" key="4">
    <source>
        <dbReference type="Proteomes" id="UP000046122"/>
    </source>
</evidence>
<sequence>MVAIRRGEDIAADARKLGAHRHIDANNENAAGALNGMGGVKAILATTGNSAAIAALMPALAPAGRLVMIGVRQGSATGLDRISGRLTWHYRLDCGITIRKREHVGFHRPDGSATDDRNHAAEAVQENDLRRREVSDS</sequence>
<gene>
    <name evidence="3" type="ORF">MPL3365_170191</name>
</gene>
<dbReference type="SUPFAM" id="SSF51735">
    <property type="entry name" value="NAD(P)-binding Rossmann-fold domains"/>
    <property type="match status" value="1"/>
</dbReference>
<feature type="compositionally biased region" description="Basic and acidic residues" evidence="1">
    <location>
        <begin position="104"/>
        <end position="120"/>
    </location>
</feature>
<feature type="region of interest" description="Disordered" evidence="1">
    <location>
        <begin position="104"/>
        <end position="137"/>
    </location>
</feature>
<evidence type="ECO:0000313" key="3">
    <source>
        <dbReference type="EMBL" id="CDX52967.1"/>
    </source>
</evidence>
<dbReference type="EMBL" id="CCNE01000009">
    <property type="protein sequence ID" value="CDX52967.1"/>
    <property type="molecule type" value="Genomic_DNA"/>
</dbReference>
<feature type="domain" description="Alcohol dehydrogenase-like C-terminal" evidence="2">
    <location>
        <begin position="2"/>
        <end position="76"/>
    </location>
</feature>
<evidence type="ECO:0000259" key="2">
    <source>
        <dbReference type="Pfam" id="PF00107"/>
    </source>
</evidence>
<evidence type="ECO:0000256" key="1">
    <source>
        <dbReference type="SAM" id="MobiDB-lite"/>
    </source>
</evidence>
<name>A0A090GTE9_MESPL</name>
<dbReference type="AlphaFoldDB" id="A0A090GTE9"/>
<reference evidence="3 4" key="1">
    <citation type="submission" date="2014-08" db="EMBL/GenBank/DDBJ databases">
        <authorList>
            <person name="Moulin Lionel"/>
        </authorList>
    </citation>
    <scope>NUCLEOTIDE SEQUENCE [LARGE SCALE GENOMIC DNA]</scope>
</reference>
<protein>
    <recommendedName>
        <fullName evidence="2">Alcohol dehydrogenase-like C-terminal domain-containing protein</fullName>
    </recommendedName>
</protein>
<dbReference type="InterPro" id="IPR013149">
    <property type="entry name" value="ADH-like_C"/>
</dbReference>
<organism evidence="3 4">
    <name type="scientific">Mesorhizobium plurifarium</name>
    <dbReference type="NCBI Taxonomy" id="69974"/>
    <lineage>
        <taxon>Bacteria</taxon>
        <taxon>Pseudomonadati</taxon>
        <taxon>Pseudomonadota</taxon>
        <taxon>Alphaproteobacteria</taxon>
        <taxon>Hyphomicrobiales</taxon>
        <taxon>Phyllobacteriaceae</taxon>
        <taxon>Mesorhizobium</taxon>
    </lineage>
</organism>
<dbReference type="Proteomes" id="UP000046122">
    <property type="component" value="Unassembled WGS sequence"/>
</dbReference>
<dbReference type="Pfam" id="PF00107">
    <property type="entry name" value="ADH_zinc_N"/>
    <property type="match status" value="1"/>
</dbReference>
<proteinExistence type="predicted"/>
<dbReference type="Gene3D" id="3.40.50.720">
    <property type="entry name" value="NAD(P)-binding Rossmann-like Domain"/>
    <property type="match status" value="1"/>
</dbReference>
<feature type="compositionally biased region" description="Basic and acidic residues" evidence="1">
    <location>
        <begin position="127"/>
        <end position="137"/>
    </location>
</feature>
<dbReference type="InterPro" id="IPR036291">
    <property type="entry name" value="NAD(P)-bd_dom_sf"/>
</dbReference>
<accession>A0A090GTE9</accession>